<keyword evidence="7 11" id="KW-0472">Membrane</keyword>
<keyword evidence="8" id="KW-0675">Receptor</keyword>
<reference evidence="15" key="1">
    <citation type="submission" date="2025-08" db="UniProtKB">
        <authorList>
            <consortium name="RefSeq"/>
        </authorList>
    </citation>
    <scope>IDENTIFICATION</scope>
</reference>
<keyword evidence="14" id="KW-1185">Reference proteome</keyword>
<feature type="transmembrane region" description="Helical" evidence="11">
    <location>
        <begin position="244"/>
        <end position="263"/>
    </location>
</feature>
<evidence type="ECO:0000256" key="4">
    <source>
        <dbReference type="ARBA" id="ARBA00022692"/>
    </source>
</evidence>
<sequence length="506" mass="57756">MSKQKQREILFHQSELCREMANNTTAPVELHCPLVFDSLVCWNYTQAGTTAIVPCPAYVVGFDSSGFATRTCEEDGTWYFNTNHNKTWSNYTDCMAKFNIEDSKEVRLILPYMPKLKLMECIGYGISLATLSIAVIILLAFKRLHCPRNSLHVHLFVSFILRASLSILKDTLFIDGLGLKMDVVFVADKPPVFRTDISHWQCKLLVTVWHYCLMANYFWILMEGLYLHSLILMNVFTERSGIRWYTILGWAGPLFSIVPWIIVKSQLASENLECWNINHNATFFWIIRGPITASILINFVFFLNIIRVLYTKLRDSNTANVRKYRYRKLAKSTLVLVPLFGAHYFIFIGMTSVKNEVLELTWLFFDLFFCAFQGLFVSLLFCFFNGEVRGEIKKRWLRYRLRRGFHDHGGSFGTALSYMGRASNRNSMTLSRCGSSSLNGIIPYNGAGGGGGQKNPRVRDSPKARREVAELVTVEATIDCSIDVSRPMITKGGDTVRPLQQPESCV</sequence>
<dbReference type="Pfam" id="PF02793">
    <property type="entry name" value="HRM"/>
    <property type="match status" value="1"/>
</dbReference>
<feature type="transmembrane region" description="Helical" evidence="11">
    <location>
        <begin position="329"/>
        <end position="350"/>
    </location>
</feature>
<evidence type="ECO:0000313" key="14">
    <source>
        <dbReference type="Proteomes" id="UP000695022"/>
    </source>
</evidence>
<feature type="transmembrane region" description="Helical" evidence="11">
    <location>
        <begin position="208"/>
        <end position="232"/>
    </location>
</feature>
<dbReference type="InterPro" id="IPR017983">
    <property type="entry name" value="GPCR_2_secretin-like_CS"/>
</dbReference>
<dbReference type="InterPro" id="IPR000832">
    <property type="entry name" value="GPCR_2_secretin-like"/>
</dbReference>
<evidence type="ECO:0000256" key="5">
    <source>
        <dbReference type="ARBA" id="ARBA00022989"/>
    </source>
</evidence>
<evidence type="ECO:0000256" key="10">
    <source>
        <dbReference type="ARBA" id="ARBA00023224"/>
    </source>
</evidence>
<dbReference type="RefSeq" id="XP_014663601.1">
    <property type="nucleotide sequence ID" value="XM_014808115.1"/>
</dbReference>
<dbReference type="Proteomes" id="UP000695022">
    <property type="component" value="Unplaced"/>
</dbReference>
<dbReference type="PROSITE" id="PS00649">
    <property type="entry name" value="G_PROTEIN_RECEP_F2_1"/>
    <property type="match status" value="1"/>
</dbReference>
<dbReference type="SUPFAM" id="SSF81321">
    <property type="entry name" value="Family A G protein-coupled receptor-like"/>
    <property type="match status" value="1"/>
</dbReference>
<dbReference type="GeneID" id="106806240"/>
<evidence type="ECO:0000259" key="12">
    <source>
        <dbReference type="PROSITE" id="PS50227"/>
    </source>
</evidence>
<evidence type="ECO:0000256" key="7">
    <source>
        <dbReference type="ARBA" id="ARBA00023136"/>
    </source>
</evidence>
<dbReference type="InterPro" id="IPR017981">
    <property type="entry name" value="GPCR_2-like_7TM"/>
</dbReference>
<feature type="domain" description="G-protein coupled receptors family 2 profile 2" evidence="13">
    <location>
        <begin position="116"/>
        <end position="385"/>
    </location>
</feature>
<evidence type="ECO:0000256" key="9">
    <source>
        <dbReference type="ARBA" id="ARBA00023180"/>
    </source>
</evidence>
<keyword evidence="6" id="KW-0297">G-protein coupled receptor</keyword>
<evidence type="ECO:0000256" key="3">
    <source>
        <dbReference type="ARBA" id="ARBA00022475"/>
    </source>
</evidence>
<evidence type="ECO:0000256" key="6">
    <source>
        <dbReference type="ARBA" id="ARBA00023040"/>
    </source>
</evidence>
<evidence type="ECO:0000256" key="2">
    <source>
        <dbReference type="ARBA" id="ARBA00005314"/>
    </source>
</evidence>
<keyword evidence="10" id="KW-0807">Transducer</keyword>
<dbReference type="InterPro" id="IPR001879">
    <property type="entry name" value="GPCR_2_extracellular_dom"/>
</dbReference>
<evidence type="ECO:0000256" key="11">
    <source>
        <dbReference type="SAM" id="Phobius"/>
    </source>
</evidence>
<keyword evidence="9" id="KW-0325">Glycoprotein</keyword>
<keyword evidence="3" id="KW-1003">Cell membrane</keyword>
<comment type="subcellular location">
    <subcellularLocation>
        <location evidence="1">Cell membrane</location>
        <topology evidence="1">Multi-pass membrane protein</topology>
    </subcellularLocation>
</comment>
<dbReference type="PANTHER" id="PTHR45620">
    <property type="entry name" value="PDF RECEPTOR-LIKE PROTEIN-RELATED"/>
    <property type="match status" value="1"/>
</dbReference>
<evidence type="ECO:0000259" key="13">
    <source>
        <dbReference type="PROSITE" id="PS50261"/>
    </source>
</evidence>
<dbReference type="Gene3D" id="1.20.1070.10">
    <property type="entry name" value="Rhodopsin 7-helix transmembrane proteins"/>
    <property type="match status" value="1"/>
</dbReference>
<feature type="domain" description="G-protein coupled receptors family 2 profile 1" evidence="12">
    <location>
        <begin position="16"/>
        <end position="98"/>
    </location>
</feature>
<evidence type="ECO:0000256" key="8">
    <source>
        <dbReference type="ARBA" id="ARBA00023170"/>
    </source>
</evidence>
<dbReference type="PROSITE" id="PS00650">
    <property type="entry name" value="G_PROTEIN_RECEP_F2_2"/>
    <property type="match status" value="1"/>
</dbReference>
<gene>
    <name evidence="15" type="primary">LOC106806240</name>
</gene>
<comment type="similarity">
    <text evidence="2">Belongs to the G-protein coupled receptor 2 family.</text>
</comment>
<organism evidence="14 15">
    <name type="scientific">Priapulus caudatus</name>
    <name type="common">Priapulid worm</name>
    <dbReference type="NCBI Taxonomy" id="37621"/>
    <lineage>
        <taxon>Eukaryota</taxon>
        <taxon>Metazoa</taxon>
        <taxon>Ecdysozoa</taxon>
        <taxon>Scalidophora</taxon>
        <taxon>Priapulida</taxon>
        <taxon>Priapulimorpha</taxon>
        <taxon>Priapulimorphida</taxon>
        <taxon>Priapulidae</taxon>
        <taxon>Priapulus</taxon>
    </lineage>
</organism>
<dbReference type="Gene3D" id="4.10.1240.10">
    <property type="entry name" value="GPCR, family 2, extracellular hormone receptor domain"/>
    <property type="match status" value="1"/>
</dbReference>
<dbReference type="InterPro" id="IPR050332">
    <property type="entry name" value="GPCR_2"/>
</dbReference>
<dbReference type="PROSITE" id="PS50261">
    <property type="entry name" value="G_PROTEIN_RECEP_F2_4"/>
    <property type="match status" value="1"/>
</dbReference>
<keyword evidence="5 11" id="KW-1133">Transmembrane helix</keyword>
<protein>
    <submittedName>
        <fullName evidence="15">Parathyroid hormone/parathyroid hormone-related peptide receptor-like isoform X1</fullName>
    </submittedName>
</protein>
<name>A0ABM1DUI0_PRICU</name>
<dbReference type="PRINTS" id="PR00249">
    <property type="entry name" value="GPCRSECRETIN"/>
</dbReference>
<feature type="transmembrane region" description="Helical" evidence="11">
    <location>
        <begin position="283"/>
        <end position="309"/>
    </location>
</feature>
<proteinExistence type="inferred from homology"/>
<dbReference type="PANTHER" id="PTHR45620:SF1">
    <property type="entry name" value="G-PROTEIN COUPLED RECEPTORS FAMILY 2 PROFILE 2 DOMAIN-CONTAINING PROTEIN"/>
    <property type="match status" value="1"/>
</dbReference>
<keyword evidence="4 11" id="KW-0812">Transmembrane</keyword>
<evidence type="ECO:0000256" key="1">
    <source>
        <dbReference type="ARBA" id="ARBA00004651"/>
    </source>
</evidence>
<dbReference type="SMART" id="SM00008">
    <property type="entry name" value="HormR"/>
    <property type="match status" value="1"/>
</dbReference>
<dbReference type="PROSITE" id="PS50227">
    <property type="entry name" value="G_PROTEIN_RECEP_F2_3"/>
    <property type="match status" value="1"/>
</dbReference>
<feature type="transmembrane region" description="Helical" evidence="11">
    <location>
        <begin position="122"/>
        <end position="141"/>
    </location>
</feature>
<dbReference type="InterPro" id="IPR036445">
    <property type="entry name" value="GPCR_2_extracell_dom_sf"/>
</dbReference>
<dbReference type="SUPFAM" id="SSF111418">
    <property type="entry name" value="Hormone receptor domain"/>
    <property type="match status" value="1"/>
</dbReference>
<dbReference type="Pfam" id="PF00002">
    <property type="entry name" value="7tm_2"/>
    <property type="match status" value="1"/>
</dbReference>
<accession>A0ABM1DUI0</accession>
<feature type="transmembrane region" description="Helical" evidence="11">
    <location>
        <begin position="362"/>
        <end position="384"/>
    </location>
</feature>
<evidence type="ECO:0000313" key="15">
    <source>
        <dbReference type="RefSeq" id="XP_014663601.1"/>
    </source>
</evidence>